<dbReference type="EMBL" id="JAJSOF020000039">
    <property type="protein sequence ID" value="KAJ4426865.1"/>
    <property type="molecule type" value="Genomic_DNA"/>
</dbReference>
<gene>
    <name evidence="1" type="ORF">ANN_26664</name>
</gene>
<name>A0ABQ8RYV4_PERAM</name>
<evidence type="ECO:0000313" key="2">
    <source>
        <dbReference type="Proteomes" id="UP001148838"/>
    </source>
</evidence>
<keyword evidence="2" id="KW-1185">Reference proteome</keyword>
<feature type="non-terminal residue" evidence="1">
    <location>
        <position position="107"/>
    </location>
</feature>
<evidence type="ECO:0000313" key="1">
    <source>
        <dbReference type="EMBL" id="KAJ4426865.1"/>
    </source>
</evidence>
<dbReference type="Proteomes" id="UP001148838">
    <property type="component" value="Unassembled WGS sequence"/>
</dbReference>
<organism evidence="1 2">
    <name type="scientific">Periplaneta americana</name>
    <name type="common">American cockroach</name>
    <name type="synonym">Blatta americana</name>
    <dbReference type="NCBI Taxonomy" id="6978"/>
    <lineage>
        <taxon>Eukaryota</taxon>
        <taxon>Metazoa</taxon>
        <taxon>Ecdysozoa</taxon>
        <taxon>Arthropoda</taxon>
        <taxon>Hexapoda</taxon>
        <taxon>Insecta</taxon>
        <taxon>Pterygota</taxon>
        <taxon>Neoptera</taxon>
        <taxon>Polyneoptera</taxon>
        <taxon>Dictyoptera</taxon>
        <taxon>Blattodea</taxon>
        <taxon>Blattoidea</taxon>
        <taxon>Blattidae</taxon>
        <taxon>Blattinae</taxon>
        <taxon>Periplaneta</taxon>
    </lineage>
</organism>
<accession>A0ABQ8RYV4</accession>
<comment type="caution">
    <text evidence="1">The sequence shown here is derived from an EMBL/GenBank/DDBJ whole genome shotgun (WGS) entry which is preliminary data.</text>
</comment>
<reference evidence="1 2" key="1">
    <citation type="journal article" date="2022" name="Allergy">
        <title>Genome assembly and annotation of Periplaneta americana reveal a comprehensive cockroach allergen profile.</title>
        <authorList>
            <person name="Wang L."/>
            <person name="Xiong Q."/>
            <person name="Saelim N."/>
            <person name="Wang L."/>
            <person name="Nong W."/>
            <person name="Wan A.T."/>
            <person name="Shi M."/>
            <person name="Liu X."/>
            <person name="Cao Q."/>
            <person name="Hui J.H.L."/>
            <person name="Sookrung N."/>
            <person name="Leung T.F."/>
            <person name="Tungtrongchitr A."/>
            <person name="Tsui S.K.W."/>
        </authorList>
    </citation>
    <scope>NUCLEOTIDE SEQUENCE [LARGE SCALE GENOMIC DNA]</scope>
    <source>
        <strain evidence="1">PWHHKU_190912</strain>
    </source>
</reference>
<sequence>MISSRIPGGSICSNGIKKWYEKFQIYMKMLENCLKAQLNEDMSNDYIFQQGGCLAHYHDGSLQHHEAELDFEFAFSSLAVCSSGAHVRKRQIRRLLDIAVRASDHNV</sequence>
<protein>
    <submittedName>
        <fullName evidence="1">Uncharacterized protein</fullName>
    </submittedName>
</protein>
<proteinExistence type="predicted"/>